<reference evidence="13" key="3">
    <citation type="submission" date="2015-06" db="UniProtKB">
        <authorList>
            <consortium name="EnsemblMetazoa"/>
        </authorList>
    </citation>
    <scope>IDENTIFICATION</scope>
</reference>
<gene>
    <name evidence="13" type="primary">20195058</name>
    <name evidence="12" type="ORF">HELRODRAFT_109123</name>
</gene>
<dbReference type="KEGG" id="hro:HELRODRAFT_109123"/>
<comment type="subcellular location">
    <subcellularLocation>
        <location evidence="1">Nucleus</location>
    </subcellularLocation>
</comment>
<dbReference type="Gene3D" id="3.30.160.60">
    <property type="entry name" value="Classic Zinc Finger"/>
    <property type="match status" value="2"/>
</dbReference>
<evidence type="ECO:0000256" key="2">
    <source>
        <dbReference type="ARBA" id="ARBA00022723"/>
    </source>
</evidence>
<dbReference type="PROSITE" id="PS50157">
    <property type="entry name" value="ZINC_FINGER_C2H2_2"/>
    <property type="match status" value="3"/>
</dbReference>
<dbReference type="PANTHER" id="PTHR23233:SF84">
    <property type="entry name" value="FI23031P1"/>
    <property type="match status" value="1"/>
</dbReference>
<evidence type="ECO:0000313" key="12">
    <source>
        <dbReference type="EMBL" id="ESO10792.1"/>
    </source>
</evidence>
<dbReference type="HOGENOM" id="CLU_1588268_0_0_1"/>
<keyword evidence="8" id="KW-0539">Nucleus</keyword>
<dbReference type="PANTHER" id="PTHR23233">
    <property type="entry name" value="SAL-LIKE PROTEIN"/>
    <property type="match status" value="1"/>
</dbReference>
<evidence type="ECO:0000256" key="9">
    <source>
        <dbReference type="ARBA" id="ARBA00038474"/>
    </source>
</evidence>
<dbReference type="SUPFAM" id="SSF57667">
    <property type="entry name" value="beta-beta-alpha zinc fingers"/>
    <property type="match status" value="2"/>
</dbReference>
<keyword evidence="5" id="KW-0862">Zinc</keyword>
<dbReference type="InterPro" id="IPR051565">
    <property type="entry name" value="Sal_C2H2-zinc-finger"/>
</dbReference>
<dbReference type="CTD" id="20195058"/>
<keyword evidence="4 10" id="KW-0863">Zinc-finger</keyword>
<comment type="similarity">
    <text evidence="9">Belongs to the sal C2H2-type zinc-finger protein family.</text>
</comment>
<sequence length="168" mass="19349">MISIKNESDIILDENNSYKPSSSSIDGSQVYNPLNSTDDYLNFITNPALNRSVGNQSQPDLPVIYGRRQKMKKIISGTKTKYVCQICNKLFAYSSALIHHENSAHNRRPHPFKCLICGKGFWNQRSHRGHMTSKHLMQTEYCCPVCQKEYAYKVSLKEHMKLNHNIIQ</sequence>
<dbReference type="PROSITE" id="PS00028">
    <property type="entry name" value="ZINC_FINGER_C2H2_1"/>
    <property type="match status" value="3"/>
</dbReference>
<evidence type="ECO:0000256" key="6">
    <source>
        <dbReference type="ARBA" id="ARBA00023015"/>
    </source>
</evidence>
<dbReference type="InterPro" id="IPR013087">
    <property type="entry name" value="Znf_C2H2_type"/>
</dbReference>
<organism evidence="13 14">
    <name type="scientific">Helobdella robusta</name>
    <name type="common">Californian leech</name>
    <dbReference type="NCBI Taxonomy" id="6412"/>
    <lineage>
        <taxon>Eukaryota</taxon>
        <taxon>Metazoa</taxon>
        <taxon>Spiralia</taxon>
        <taxon>Lophotrochozoa</taxon>
        <taxon>Annelida</taxon>
        <taxon>Clitellata</taxon>
        <taxon>Hirudinea</taxon>
        <taxon>Rhynchobdellida</taxon>
        <taxon>Glossiphoniidae</taxon>
        <taxon>Helobdella</taxon>
    </lineage>
</organism>
<accession>T1EEQ6</accession>
<feature type="domain" description="C2H2-type" evidence="11">
    <location>
        <begin position="82"/>
        <end position="110"/>
    </location>
</feature>
<dbReference type="EnsemblMetazoa" id="HelroT109123">
    <property type="protein sequence ID" value="HelroP109123"/>
    <property type="gene ID" value="HelroG109123"/>
</dbReference>
<evidence type="ECO:0000256" key="10">
    <source>
        <dbReference type="PROSITE-ProRule" id="PRU00042"/>
    </source>
</evidence>
<keyword evidence="7" id="KW-0804">Transcription</keyword>
<reference evidence="12 14" key="2">
    <citation type="journal article" date="2013" name="Nature">
        <title>Insights into bilaterian evolution from three spiralian genomes.</title>
        <authorList>
            <person name="Simakov O."/>
            <person name="Marletaz F."/>
            <person name="Cho S.J."/>
            <person name="Edsinger-Gonzales E."/>
            <person name="Havlak P."/>
            <person name="Hellsten U."/>
            <person name="Kuo D.H."/>
            <person name="Larsson T."/>
            <person name="Lv J."/>
            <person name="Arendt D."/>
            <person name="Savage R."/>
            <person name="Osoegawa K."/>
            <person name="de Jong P."/>
            <person name="Grimwood J."/>
            <person name="Chapman J.A."/>
            <person name="Shapiro H."/>
            <person name="Aerts A."/>
            <person name="Otillar R.P."/>
            <person name="Terry A.Y."/>
            <person name="Boore J.L."/>
            <person name="Grigoriev I.V."/>
            <person name="Lindberg D.R."/>
            <person name="Seaver E.C."/>
            <person name="Weisblat D.A."/>
            <person name="Putnam N.H."/>
            <person name="Rokhsar D.S."/>
        </authorList>
    </citation>
    <scope>NUCLEOTIDE SEQUENCE</scope>
</reference>
<keyword evidence="14" id="KW-1185">Reference proteome</keyword>
<evidence type="ECO:0000256" key="5">
    <source>
        <dbReference type="ARBA" id="ARBA00022833"/>
    </source>
</evidence>
<evidence type="ECO:0000256" key="8">
    <source>
        <dbReference type="ARBA" id="ARBA00023242"/>
    </source>
</evidence>
<evidence type="ECO:0000256" key="3">
    <source>
        <dbReference type="ARBA" id="ARBA00022737"/>
    </source>
</evidence>
<dbReference type="Pfam" id="PF00096">
    <property type="entry name" value="zf-C2H2"/>
    <property type="match status" value="2"/>
</dbReference>
<keyword evidence="6" id="KW-0805">Transcription regulation</keyword>
<reference evidence="14" key="1">
    <citation type="submission" date="2012-12" db="EMBL/GenBank/DDBJ databases">
        <authorList>
            <person name="Hellsten U."/>
            <person name="Grimwood J."/>
            <person name="Chapman J.A."/>
            <person name="Shapiro H."/>
            <person name="Aerts A."/>
            <person name="Otillar R.P."/>
            <person name="Terry A.Y."/>
            <person name="Boore J.L."/>
            <person name="Simakov O."/>
            <person name="Marletaz F."/>
            <person name="Cho S.-J."/>
            <person name="Edsinger-Gonzales E."/>
            <person name="Havlak P."/>
            <person name="Kuo D.-H."/>
            <person name="Larsson T."/>
            <person name="Lv J."/>
            <person name="Arendt D."/>
            <person name="Savage R."/>
            <person name="Osoegawa K."/>
            <person name="de Jong P."/>
            <person name="Lindberg D.R."/>
            <person name="Seaver E.C."/>
            <person name="Weisblat D.A."/>
            <person name="Putnam N.H."/>
            <person name="Grigoriev I.V."/>
            <person name="Rokhsar D.S."/>
        </authorList>
    </citation>
    <scope>NUCLEOTIDE SEQUENCE</scope>
</reference>
<dbReference type="InterPro" id="IPR036236">
    <property type="entry name" value="Znf_C2H2_sf"/>
</dbReference>
<dbReference type="InParanoid" id="T1EEQ6"/>
<dbReference type="GO" id="GO:0008270">
    <property type="term" value="F:zinc ion binding"/>
    <property type="evidence" value="ECO:0007669"/>
    <property type="project" value="UniProtKB-KW"/>
</dbReference>
<protein>
    <recommendedName>
        <fullName evidence="11">C2H2-type domain-containing protein</fullName>
    </recommendedName>
</protein>
<evidence type="ECO:0000259" key="11">
    <source>
        <dbReference type="PROSITE" id="PS50157"/>
    </source>
</evidence>
<dbReference type="EMBL" id="AMQM01002748">
    <property type="status" value="NOT_ANNOTATED_CDS"/>
    <property type="molecule type" value="Genomic_DNA"/>
</dbReference>
<feature type="domain" description="C2H2-type" evidence="11">
    <location>
        <begin position="141"/>
        <end position="168"/>
    </location>
</feature>
<feature type="domain" description="C2H2-type" evidence="11">
    <location>
        <begin position="112"/>
        <end position="140"/>
    </location>
</feature>
<proteinExistence type="inferred from homology"/>
<keyword evidence="3" id="KW-0677">Repeat</keyword>
<name>T1EEQ6_HELRO</name>
<dbReference type="GO" id="GO:0005634">
    <property type="term" value="C:nucleus"/>
    <property type="evidence" value="ECO:0007669"/>
    <property type="project" value="UniProtKB-SubCell"/>
</dbReference>
<dbReference type="AlphaFoldDB" id="T1EEQ6"/>
<dbReference type="OrthoDB" id="40579at2759"/>
<dbReference type="EMBL" id="KB095858">
    <property type="protein sequence ID" value="ESO10792.1"/>
    <property type="molecule type" value="Genomic_DNA"/>
</dbReference>
<dbReference type="GeneID" id="20195058"/>
<dbReference type="STRING" id="6412.T1EEQ6"/>
<dbReference type="SMART" id="SM00355">
    <property type="entry name" value="ZnF_C2H2"/>
    <property type="match status" value="3"/>
</dbReference>
<dbReference type="RefSeq" id="XP_009011061.1">
    <property type="nucleotide sequence ID" value="XM_009012813.1"/>
</dbReference>
<keyword evidence="2" id="KW-0479">Metal-binding</keyword>
<evidence type="ECO:0000256" key="4">
    <source>
        <dbReference type="ARBA" id="ARBA00022771"/>
    </source>
</evidence>
<dbReference type="Proteomes" id="UP000015101">
    <property type="component" value="Unassembled WGS sequence"/>
</dbReference>
<evidence type="ECO:0000313" key="14">
    <source>
        <dbReference type="Proteomes" id="UP000015101"/>
    </source>
</evidence>
<evidence type="ECO:0000256" key="1">
    <source>
        <dbReference type="ARBA" id="ARBA00004123"/>
    </source>
</evidence>
<evidence type="ECO:0000313" key="13">
    <source>
        <dbReference type="EnsemblMetazoa" id="HelroP109123"/>
    </source>
</evidence>
<evidence type="ECO:0000256" key="7">
    <source>
        <dbReference type="ARBA" id="ARBA00023163"/>
    </source>
</evidence>